<dbReference type="Gene3D" id="3.90.70.10">
    <property type="entry name" value="Cysteine proteinases"/>
    <property type="match status" value="1"/>
</dbReference>
<accession>A0A6C0IT20</accession>
<evidence type="ECO:0000259" key="1">
    <source>
        <dbReference type="PROSITE" id="PS50235"/>
    </source>
</evidence>
<dbReference type="InterPro" id="IPR001394">
    <property type="entry name" value="Peptidase_C19_UCH"/>
</dbReference>
<dbReference type="PROSITE" id="PS50235">
    <property type="entry name" value="USP_3"/>
    <property type="match status" value="1"/>
</dbReference>
<reference evidence="2" key="1">
    <citation type="journal article" date="2020" name="Nature">
        <title>Giant virus diversity and host interactions through global metagenomics.</title>
        <authorList>
            <person name="Schulz F."/>
            <person name="Roux S."/>
            <person name="Paez-Espino D."/>
            <person name="Jungbluth S."/>
            <person name="Walsh D.A."/>
            <person name="Denef V.J."/>
            <person name="McMahon K.D."/>
            <person name="Konstantinidis K.T."/>
            <person name="Eloe-Fadrosh E.A."/>
            <person name="Kyrpides N.C."/>
            <person name="Woyke T."/>
        </authorList>
    </citation>
    <scope>NUCLEOTIDE SEQUENCE</scope>
    <source>
        <strain evidence="2">GVMAG-M-3300024302-11</strain>
    </source>
</reference>
<dbReference type="GO" id="GO:0016579">
    <property type="term" value="P:protein deubiquitination"/>
    <property type="evidence" value="ECO:0007669"/>
    <property type="project" value="InterPro"/>
</dbReference>
<protein>
    <recommendedName>
        <fullName evidence="1">USP domain-containing protein</fullName>
    </recommendedName>
</protein>
<dbReference type="InterPro" id="IPR038765">
    <property type="entry name" value="Papain-like_cys_pep_sf"/>
</dbReference>
<dbReference type="GO" id="GO:0004843">
    <property type="term" value="F:cysteine-type deubiquitinase activity"/>
    <property type="evidence" value="ECO:0007669"/>
    <property type="project" value="InterPro"/>
</dbReference>
<dbReference type="PANTHER" id="PTHR21646:SF46">
    <property type="entry name" value="UBIQUITIN CARBOXYL-TERMINAL HYDROLASE"/>
    <property type="match status" value="1"/>
</dbReference>
<dbReference type="InterPro" id="IPR028889">
    <property type="entry name" value="USP"/>
</dbReference>
<name>A0A6C0IT20_9ZZZZ</name>
<dbReference type="EMBL" id="MN740256">
    <property type="protein sequence ID" value="QHT96404.1"/>
    <property type="molecule type" value="Genomic_DNA"/>
</dbReference>
<evidence type="ECO:0000313" key="2">
    <source>
        <dbReference type="EMBL" id="QHT96404.1"/>
    </source>
</evidence>
<dbReference type="SUPFAM" id="SSF54001">
    <property type="entry name" value="Cysteine proteinases"/>
    <property type="match status" value="1"/>
</dbReference>
<dbReference type="InterPro" id="IPR050185">
    <property type="entry name" value="Ub_carboxyl-term_hydrolase"/>
</dbReference>
<dbReference type="Pfam" id="PF00443">
    <property type="entry name" value="UCH"/>
    <property type="match status" value="1"/>
</dbReference>
<proteinExistence type="predicted"/>
<sequence length="360" mass="41799">MDNQIGISKYKNINGVTCYMNSILAILQQVPIFSDYIISGKFKDSINSDDYEQSISYQLYKLFRVSMSMEDANLTPTSLRKVCSQKDYVWGENQQQDSAEYLQFVISKMEEEQGKSVNFIPGLKINNSYLENDINMSLECVQAIAGYHKFIKKEYSPIKKLFTGLEETKSNCKICSTVKNNYQTFLTWQLPIPVTNATQELELSDCMDKWFENETLDDMNRSSCDFCGVKSNANKSNYLFMPPKILVIQLKRFKKDMYGQVCRKITNKVNYPINDLDISKYVSKSSCYKDKCKYNLIGINLHQELGSYANMNLGHYVSIVKNRYDNNWLVFNDDNSPTTITSKEQLVNNKTYLLFYYRTN</sequence>
<dbReference type="AlphaFoldDB" id="A0A6C0IT20"/>
<feature type="domain" description="USP" evidence="1">
    <location>
        <begin position="8"/>
        <end position="359"/>
    </location>
</feature>
<organism evidence="2">
    <name type="scientific">viral metagenome</name>
    <dbReference type="NCBI Taxonomy" id="1070528"/>
    <lineage>
        <taxon>unclassified sequences</taxon>
        <taxon>metagenomes</taxon>
        <taxon>organismal metagenomes</taxon>
    </lineage>
</organism>
<dbReference type="PANTHER" id="PTHR21646">
    <property type="entry name" value="UBIQUITIN CARBOXYL-TERMINAL HYDROLASE"/>
    <property type="match status" value="1"/>
</dbReference>